<keyword evidence="10 18" id="KW-0249">Electron transport</keyword>
<evidence type="ECO:0000313" key="24">
    <source>
        <dbReference type="Proteomes" id="UP000198866"/>
    </source>
</evidence>
<keyword evidence="12 17" id="KW-0408">Iron</keyword>
<evidence type="ECO:0000256" key="1">
    <source>
        <dbReference type="ARBA" id="ARBA00004141"/>
    </source>
</evidence>
<dbReference type="EMBL" id="FNYE01000007">
    <property type="protein sequence ID" value="SEJ14545.1"/>
    <property type="molecule type" value="Genomic_DNA"/>
</dbReference>
<dbReference type="NCBIfam" id="TIGR02866">
    <property type="entry name" value="CoxB"/>
    <property type="match status" value="1"/>
</dbReference>
<dbReference type="GO" id="GO:0016491">
    <property type="term" value="F:oxidoreductase activity"/>
    <property type="evidence" value="ECO:0007669"/>
    <property type="project" value="InterPro"/>
</dbReference>
<keyword evidence="4 18" id="KW-0813">Transport</keyword>
<sequence>MNASFHLLPQSATTASGRYDALFITQTIVLVIVAFAVAFLVVVFSIRYRAGSAADRSHAPTAVRWIEIAWTVTPLLLFIGTFAWAAYDFTQLYRAPPDAMPVFVVAKQWMWKLEHANGKREIDELHVPVNKPVRLVMTSQDVIHSFYVPAFRIKQDVVPGRYTTIWFIATETGEFHLHCAEYCGTEHAAMGGRIVVMQPSEFAAWLASGNARPGIAAHGFELYRRYGCSGCHEAQSSVHAPDLHGLLGREVHLADGRSLVADEAYIRDSVLLPRKDIVAGYEPIMPSFAGQISEEDVLAIIEYIRSTGGDDARAGQ</sequence>
<dbReference type="RefSeq" id="WP_090865284.1">
    <property type="nucleotide sequence ID" value="NZ_FNYE01000007.1"/>
</dbReference>
<evidence type="ECO:0000256" key="16">
    <source>
        <dbReference type="ARBA" id="ARBA00047816"/>
    </source>
</evidence>
<evidence type="ECO:0000256" key="12">
    <source>
        <dbReference type="ARBA" id="ARBA00023004"/>
    </source>
</evidence>
<evidence type="ECO:0000256" key="14">
    <source>
        <dbReference type="ARBA" id="ARBA00023136"/>
    </source>
</evidence>
<dbReference type="STRING" id="667676.SAMN05192539_100754"/>
<dbReference type="OrthoDB" id="9773456at2"/>
<dbReference type="InterPro" id="IPR014222">
    <property type="entry name" value="Cyt_c_oxidase_su2"/>
</dbReference>
<dbReference type="PROSITE" id="PS50857">
    <property type="entry name" value="COX2_CUA"/>
    <property type="match status" value="1"/>
</dbReference>
<dbReference type="InterPro" id="IPR036257">
    <property type="entry name" value="Cyt_c_oxidase_su2_TM_sf"/>
</dbReference>
<feature type="domain" description="Cytochrome oxidase subunit II copper A binding" evidence="21">
    <location>
        <begin position="97"/>
        <end position="208"/>
    </location>
</feature>
<dbReference type="InterPro" id="IPR036909">
    <property type="entry name" value="Cyt_c-like_dom_sf"/>
</dbReference>
<keyword evidence="6 18" id="KW-0679">Respiratory chain</keyword>
<dbReference type="InterPro" id="IPR045187">
    <property type="entry name" value="CcO_II"/>
</dbReference>
<dbReference type="InterPro" id="IPR001505">
    <property type="entry name" value="Copper_CuA"/>
</dbReference>
<keyword evidence="11 20" id="KW-1133">Transmembrane helix</keyword>
<dbReference type="GO" id="GO:0004129">
    <property type="term" value="F:cytochrome-c oxidase activity"/>
    <property type="evidence" value="ECO:0007669"/>
    <property type="project" value="UniProtKB-EC"/>
</dbReference>
<keyword evidence="9" id="KW-1278">Translocase</keyword>
<evidence type="ECO:0000256" key="7">
    <source>
        <dbReference type="ARBA" id="ARBA00022692"/>
    </source>
</evidence>
<dbReference type="Gene3D" id="2.60.40.420">
    <property type="entry name" value="Cupredoxins - blue copper proteins"/>
    <property type="match status" value="1"/>
</dbReference>
<evidence type="ECO:0000256" key="9">
    <source>
        <dbReference type="ARBA" id="ARBA00022967"/>
    </source>
</evidence>
<keyword evidence="14 20" id="KW-0472">Membrane</keyword>
<evidence type="ECO:0000256" key="3">
    <source>
        <dbReference type="ARBA" id="ARBA00007866"/>
    </source>
</evidence>
<dbReference type="SUPFAM" id="SSF49503">
    <property type="entry name" value="Cupredoxins"/>
    <property type="match status" value="1"/>
</dbReference>
<dbReference type="InterPro" id="IPR009056">
    <property type="entry name" value="Cyt_c-like_dom"/>
</dbReference>
<comment type="subcellular location">
    <subcellularLocation>
        <location evidence="18">Cell membrane</location>
        <topology evidence="18">Multi-pass membrane protein</topology>
    </subcellularLocation>
    <subcellularLocation>
        <location evidence="1">Membrane</location>
        <topology evidence="1">Multi-pass membrane protein</topology>
    </subcellularLocation>
    <subcellularLocation>
        <location evidence="2">Periplasm</location>
    </subcellularLocation>
</comment>
<dbReference type="InterPro" id="IPR002429">
    <property type="entry name" value="CcO_II-like_C"/>
</dbReference>
<evidence type="ECO:0000256" key="20">
    <source>
        <dbReference type="SAM" id="Phobius"/>
    </source>
</evidence>
<comment type="function">
    <text evidence="15 19">Subunits I and II form the functional core of the enzyme complex. Electrons originating in cytochrome c are transferred via heme a and Cu(A) to the binuclear center formed by heme a3 and Cu(B).</text>
</comment>
<dbReference type="CDD" id="cd13915">
    <property type="entry name" value="CuRO_HCO_II_like_2"/>
    <property type="match status" value="1"/>
</dbReference>
<evidence type="ECO:0000256" key="5">
    <source>
        <dbReference type="ARBA" id="ARBA00022617"/>
    </source>
</evidence>
<dbReference type="EC" id="7.1.1.9" evidence="19"/>
<organism evidence="23 24">
    <name type="scientific">Paraburkholderia diazotrophica</name>
    <dbReference type="NCBI Taxonomy" id="667676"/>
    <lineage>
        <taxon>Bacteria</taxon>
        <taxon>Pseudomonadati</taxon>
        <taxon>Pseudomonadota</taxon>
        <taxon>Betaproteobacteria</taxon>
        <taxon>Burkholderiales</taxon>
        <taxon>Burkholderiaceae</taxon>
        <taxon>Paraburkholderia</taxon>
    </lineage>
</organism>
<dbReference type="SUPFAM" id="SSF46626">
    <property type="entry name" value="Cytochrome c"/>
    <property type="match status" value="1"/>
</dbReference>
<evidence type="ECO:0000256" key="18">
    <source>
        <dbReference type="RuleBase" id="RU000456"/>
    </source>
</evidence>
<keyword evidence="13 19" id="KW-0186">Copper</keyword>
<evidence type="ECO:0000256" key="15">
    <source>
        <dbReference type="ARBA" id="ARBA00024688"/>
    </source>
</evidence>
<evidence type="ECO:0000256" key="2">
    <source>
        <dbReference type="ARBA" id="ARBA00004418"/>
    </source>
</evidence>
<keyword evidence="7 18" id="KW-0812">Transmembrane</keyword>
<evidence type="ECO:0000256" key="8">
    <source>
        <dbReference type="ARBA" id="ARBA00022723"/>
    </source>
</evidence>
<comment type="catalytic activity">
    <reaction evidence="16 19">
        <text>4 Fe(II)-[cytochrome c] + O2 + 8 H(+)(in) = 4 Fe(III)-[cytochrome c] + 2 H2O + 4 H(+)(out)</text>
        <dbReference type="Rhea" id="RHEA:11436"/>
        <dbReference type="Rhea" id="RHEA-COMP:10350"/>
        <dbReference type="Rhea" id="RHEA-COMP:14399"/>
        <dbReference type="ChEBI" id="CHEBI:15377"/>
        <dbReference type="ChEBI" id="CHEBI:15378"/>
        <dbReference type="ChEBI" id="CHEBI:15379"/>
        <dbReference type="ChEBI" id="CHEBI:29033"/>
        <dbReference type="ChEBI" id="CHEBI:29034"/>
        <dbReference type="EC" id="7.1.1.9"/>
    </reaction>
</comment>
<gene>
    <name evidence="23" type="ORF">SAMN05192539_100754</name>
</gene>
<keyword evidence="24" id="KW-1185">Reference proteome</keyword>
<dbReference type="InterPro" id="IPR011759">
    <property type="entry name" value="Cyt_c_oxidase_su2_TM_dom"/>
</dbReference>
<comment type="cofactor">
    <cofactor evidence="19">
        <name>Cu cation</name>
        <dbReference type="ChEBI" id="CHEBI:23378"/>
    </cofactor>
    <text evidence="19">Binds a copper A center.</text>
</comment>
<accession>A0A1H6WQA4</accession>
<evidence type="ECO:0000256" key="17">
    <source>
        <dbReference type="PROSITE-ProRule" id="PRU00433"/>
    </source>
</evidence>
<keyword evidence="5 17" id="KW-0349">Heme</keyword>
<evidence type="ECO:0000256" key="10">
    <source>
        <dbReference type="ARBA" id="ARBA00022982"/>
    </source>
</evidence>
<dbReference type="AlphaFoldDB" id="A0A1H6WQA4"/>
<dbReference type="Pfam" id="PF00116">
    <property type="entry name" value="COX2"/>
    <property type="match status" value="1"/>
</dbReference>
<dbReference type="PROSITE" id="PS00078">
    <property type="entry name" value="COX2"/>
    <property type="match status" value="1"/>
</dbReference>
<evidence type="ECO:0000259" key="22">
    <source>
        <dbReference type="PROSITE" id="PS51007"/>
    </source>
</evidence>
<evidence type="ECO:0000256" key="19">
    <source>
        <dbReference type="RuleBase" id="RU004024"/>
    </source>
</evidence>
<dbReference type="GO" id="GO:0005886">
    <property type="term" value="C:plasma membrane"/>
    <property type="evidence" value="ECO:0007669"/>
    <property type="project" value="UniProtKB-SubCell"/>
</dbReference>
<name>A0A1H6WQA4_9BURK</name>
<keyword evidence="8 17" id="KW-0479">Metal-binding</keyword>
<dbReference type="GO" id="GO:0042597">
    <property type="term" value="C:periplasmic space"/>
    <property type="evidence" value="ECO:0007669"/>
    <property type="project" value="UniProtKB-SubCell"/>
</dbReference>
<dbReference type="Pfam" id="PF00034">
    <property type="entry name" value="Cytochrom_C"/>
    <property type="match status" value="1"/>
</dbReference>
<dbReference type="GO" id="GO:0005507">
    <property type="term" value="F:copper ion binding"/>
    <property type="evidence" value="ECO:0007669"/>
    <property type="project" value="InterPro"/>
</dbReference>
<dbReference type="Proteomes" id="UP000198866">
    <property type="component" value="Unassembled WGS sequence"/>
</dbReference>
<comment type="similarity">
    <text evidence="3 18">Belongs to the cytochrome c oxidase subunit 2 family.</text>
</comment>
<dbReference type="Gene3D" id="1.10.760.10">
    <property type="entry name" value="Cytochrome c-like domain"/>
    <property type="match status" value="1"/>
</dbReference>
<dbReference type="PANTHER" id="PTHR22888">
    <property type="entry name" value="CYTOCHROME C OXIDASE, SUBUNIT II"/>
    <property type="match status" value="1"/>
</dbReference>
<feature type="transmembrane region" description="Helical" evidence="20">
    <location>
        <begin position="65"/>
        <end position="87"/>
    </location>
</feature>
<feature type="domain" description="Cytochrome c" evidence="22">
    <location>
        <begin position="214"/>
        <end position="308"/>
    </location>
</feature>
<protein>
    <recommendedName>
        <fullName evidence="19">Cytochrome c oxidase subunit 2</fullName>
        <ecNumber evidence="19">7.1.1.9</ecNumber>
    </recommendedName>
</protein>
<dbReference type="GO" id="GO:0020037">
    <property type="term" value="F:heme binding"/>
    <property type="evidence" value="ECO:0007669"/>
    <property type="project" value="InterPro"/>
</dbReference>
<evidence type="ECO:0000313" key="23">
    <source>
        <dbReference type="EMBL" id="SEJ14545.1"/>
    </source>
</evidence>
<dbReference type="PANTHER" id="PTHR22888:SF9">
    <property type="entry name" value="CYTOCHROME C OXIDASE SUBUNIT 2"/>
    <property type="match status" value="1"/>
</dbReference>
<dbReference type="PROSITE" id="PS51007">
    <property type="entry name" value="CYTC"/>
    <property type="match status" value="1"/>
</dbReference>
<reference evidence="24" key="1">
    <citation type="submission" date="2016-10" db="EMBL/GenBank/DDBJ databases">
        <authorList>
            <person name="Varghese N."/>
            <person name="Submissions S."/>
        </authorList>
    </citation>
    <scope>NUCLEOTIDE SEQUENCE [LARGE SCALE GENOMIC DNA]</scope>
    <source>
        <strain evidence="24">LMG 26031</strain>
    </source>
</reference>
<evidence type="ECO:0000256" key="4">
    <source>
        <dbReference type="ARBA" id="ARBA00022448"/>
    </source>
</evidence>
<dbReference type="InterPro" id="IPR008972">
    <property type="entry name" value="Cupredoxin"/>
</dbReference>
<feature type="transmembrane region" description="Helical" evidence="20">
    <location>
        <begin position="23"/>
        <end position="44"/>
    </location>
</feature>
<evidence type="ECO:0000256" key="11">
    <source>
        <dbReference type="ARBA" id="ARBA00022989"/>
    </source>
</evidence>
<dbReference type="Pfam" id="PF02790">
    <property type="entry name" value="COX2_TM"/>
    <property type="match status" value="1"/>
</dbReference>
<evidence type="ECO:0000256" key="13">
    <source>
        <dbReference type="ARBA" id="ARBA00023008"/>
    </source>
</evidence>
<dbReference type="GO" id="GO:0042773">
    <property type="term" value="P:ATP synthesis coupled electron transport"/>
    <property type="evidence" value="ECO:0007669"/>
    <property type="project" value="TreeGrafter"/>
</dbReference>
<dbReference type="Gene3D" id="1.10.287.90">
    <property type="match status" value="1"/>
</dbReference>
<evidence type="ECO:0000256" key="6">
    <source>
        <dbReference type="ARBA" id="ARBA00022660"/>
    </source>
</evidence>
<proteinExistence type="inferred from homology"/>
<dbReference type="SUPFAM" id="SSF81464">
    <property type="entry name" value="Cytochrome c oxidase subunit II-like, transmembrane region"/>
    <property type="match status" value="1"/>
</dbReference>
<evidence type="ECO:0000259" key="21">
    <source>
        <dbReference type="PROSITE" id="PS50857"/>
    </source>
</evidence>